<evidence type="ECO:0000313" key="8">
    <source>
        <dbReference type="EMBL" id="CAB5001155.1"/>
    </source>
</evidence>
<dbReference type="EMBL" id="CAEZYW010000015">
    <property type="protein sequence ID" value="CAB4730853.1"/>
    <property type="molecule type" value="Genomic_DNA"/>
</dbReference>
<proteinExistence type="inferred from homology"/>
<dbReference type="PANTHER" id="PTHR11910">
    <property type="entry name" value="ATP SYNTHASE DELTA CHAIN"/>
    <property type="match status" value="1"/>
</dbReference>
<reference evidence="7" key="1">
    <citation type="submission" date="2020-05" db="EMBL/GenBank/DDBJ databases">
        <authorList>
            <person name="Chiriac C."/>
            <person name="Salcher M."/>
            <person name="Ghai R."/>
            <person name="Kavagutti S V."/>
        </authorList>
    </citation>
    <scope>NUCLEOTIDE SEQUENCE</scope>
</reference>
<keyword evidence="3" id="KW-0375">Hydrogen ion transport</keyword>
<comment type="subcellular location">
    <subcellularLocation>
        <location evidence="1">Membrane</location>
    </subcellularLocation>
</comment>
<evidence type="ECO:0000313" key="7">
    <source>
        <dbReference type="EMBL" id="CAB4730853.1"/>
    </source>
</evidence>
<organism evidence="7">
    <name type="scientific">freshwater metagenome</name>
    <dbReference type="NCBI Taxonomy" id="449393"/>
    <lineage>
        <taxon>unclassified sequences</taxon>
        <taxon>metagenomes</taxon>
        <taxon>ecological metagenomes</taxon>
    </lineage>
</organism>
<keyword evidence="2" id="KW-0813">Transport</keyword>
<dbReference type="SUPFAM" id="SSF47928">
    <property type="entry name" value="N-terminal domain of the delta subunit of the F1F0-ATP synthase"/>
    <property type="match status" value="1"/>
</dbReference>
<keyword evidence="5" id="KW-0472">Membrane</keyword>
<protein>
    <submittedName>
        <fullName evidence="7">Unannotated protein</fullName>
    </submittedName>
</protein>
<dbReference type="PROSITE" id="PS00389">
    <property type="entry name" value="ATPASE_DELTA"/>
    <property type="match status" value="1"/>
</dbReference>
<evidence type="ECO:0000256" key="3">
    <source>
        <dbReference type="ARBA" id="ARBA00022781"/>
    </source>
</evidence>
<dbReference type="GO" id="GO:0046933">
    <property type="term" value="F:proton-transporting ATP synthase activity, rotational mechanism"/>
    <property type="evidence" value="ECO:0007669"/>
    <property type="project" value="InterPro"/>
</dbReference>
<evidence type="ECO:0000256" key="1">
    <source>
        <dbReference type="ARBA" id="ARBA00004370"/>
    </source>
</evidence>
<dbReference type="InterPro" id="IPR000711">
    <property type="entry name" value="ATPase_OSCP/dsu"/>
</dbReference>
<dbReference type="HAMAP" id="MF_01416">
    <property type="entry name" value="ATP_synth_delta_bact"/>
    <property type="match status" value="1"/>
</dbReference>
<evidence type="ECO:0000256" key="4">
    <source>
        <dbReference type="ARBA" id="ARBA00023065"/>
    </source>
</evidence>
<dbReference type="Pfam" id="PF00213">
    <property type="entry name" value="OSCP"/>
    <property type="match status" value="1"/>
</dbReference>
<sequence length="269" mass="28921">MLGASRESLARQSEALDARRQSAGFDMLAGELFSVAGLLEHEHQLRMALADSGQLHAVREGLVREILTGKVSDLAVAVLVDIVSDRWSNDTDLMLAIEQLADQAVFTVAEADGSLDATDDELFRFGRALDESPELQMALTSPAQPAATKSAIVADLLADRTTSATRQVLEYAVGHLHGQRIDSVVDHLCDLAARQRERVIAEVRVAAPLDAEQSRRLADALTRLKGRVVRLNVAIDPAVLGGVHVKVGDEVIDGTVAAKLEQARRVVLG</sequence>
<gene>
    <name evidence="7" type="ORF">UFOPK2786_00171</name>
    <name evidence="8" type="ORF">UFOPK3957_01588</name>
</gene>
<dbReference type="GO" id="GO:0016020">
    <property type="term" value="C:membrane"/>
    <property type="evidence" value="ECO:0007669"/>
    <property type="project" value="UniProtKB-SubCell"/>
</dbReference>
<evidence type="ECO:0000256" key="6">
    <source>
        <dbReference type="ARBA" id="ARBA00023310"/>
    </source>
</evidence>
<dbReference type="Gene3D" id="1.10.520.20">
    <property type="entry name" value="N-terminal domain of the delta subunit of the F1F0-ATP synthase"/>
    <property type="match status" value="1"/>
</dbReference>
<name>A0A6J6S809_9ZZZZ</name>
<dbReference type="NCBIfam" id="NF009967">
    <property type="entry name" value="PRK13430.1"/>
    <property type="match status" value="1"/>
</dbReference>
<keyword evidence="4" id="KW-0406">Ion transport</keyword>
<accession>A0A6J6S809</accession>
<dbReference type="NCBIfam" id="TIGR01145">
    <property type="entry name" value="ATP_synt_delta"/>
    <property type="match status" value="1"/>
</dbReference>
<dbReference type="PRINTS" id="PR00125">
    <property type="entry name" value="ATPASEDELTA"/>
</dbReference>
<dbReference type="InterPro" id="IPR026015">
    <property type="entry name" value="ATP_synth_OSCP/delta_N_sf"/>
</dbReference>
<keyword evidence="6" id="KW-0066">ATP synthesis</keyword>
<dbReference type="AlphaFoldDB" id="A0A6J6S809"/>
<evidence type="ECO:0000256" key="5">
    <source>
        <dbReference type="ARBA" id="ARBA00023136"/>
    </source>
</evidence>
<dbReference type="EMBL" id="CAFBOM010000307">
    <property type="protein sequence ID" value="CAB5001155.1"/>
    <property type="molecule type" value="Genomic_DNA"/>
</dbReference>
<evidence type="ECO:0000256" key="2">
    <source>
        <dbReference type="ARBA" id="ARBA00022448"/>
    </source>
</evidence>
<dbReference type="InterPro" id="IPR020781">
    <property type="entry name" value="ATPase_OSCP/d_CS"/>
</dbReference>